<sequence length="155" mass="17591">MPVEIERKFLVRGDGWRADVEEETRILQGYLADGPRATVRARIKGDLAYLTIKGATSGISRSEYEYRIPVEDAEAMLREMAISSVIEKVRYHVRVGSHLWDLDVFAGENQGLVMAEIELDAEDADFQRPDWAGEEVSDDPRYFNAALAKHPYSGW</sequence>
<organism evidence="3 4">
    <name type="scientific">Thiorhodococcus minor</name>
    <dbReference type="NCBI Taxonomy" id="57489"/>
    <lineage>
        <taxon>Bacteria</taxon>
        <taxon>Pseudomonadati</taxon>
        <taxon>Pseudomonadota</taxon>
        <taxon>Gammaproteobacteria</taxon>
        <taxon>Chromatiales</taxon>
        <taxon>Chromatiaceae</taxon>
        <taxon>Thiorhodococcus</taxon>
    </lineage>
</organism>
<accession>A0A6M0JWL4</accession>
<evidence type="ECO:0000256" key="1">
    <source>
        <dbReference type="PIRSR" id="PIRSR016487-1"/>
    </source>
</evidence>
<evidence type="ECO:0000313" key="4">
    <source>
        <dbReference type="Proteomes" id="UP000483379"/>
    </source>
</evidence>
<dbReference type="SUPFAM" id="SSF55154">
    <property type="entry name" value="CYTH-like phosphatases"/>
    <property type="match status" value="1"/>
</dbReference>
<dbReference type="Proteomes" id="UP000483379">
    <property type="component" value="Unassembled WGS sequence"/>
</dbReference>
<dbReference type="RefSeq" id="WP_164451469.1">
    <property type="nucleotide sequence ID" value="NZ_JAAIJQ010000011.1"/>
</dbReference>
<gene>
    <name evidence="3" type="ORF">G3446_05420</name>
</gene>
<dbReference type="CDD" id="cd07891">
    <property type="entry name" value="CYTH-like_CthTTM-like_1"/>
    <property type="match status" value="1"/>
</dbReference>
<dbReference type="PROSITE" id="PS51707">
    <property type="entry name" value="CYTH"/>
    <property type="match status" value="1"/>
</dbReference>
<dbReference type="Pfam" id="PF01928">
    <property type="entry name" value="CYTH"/>
    <property type="match status" value="1"/>
</dbReference>
<dbReference type="PANTHER" id="PTHR40114:SF1">
    <property type="entry name" value="SLR0698 PROTEIN"/>
    <property type="match status" value="1"/>
</dbReference>
<protein>
    <submittedName>
        <fullName evidence="3">CYTH domain-containing protein</fullName>
    </submittedName>
</protein>
<evidence type="ECO:0000313" key="3">
    <source>
        <dbReference type="EMBL" id="NEV61341.1"/>
    </source>
</evidence>
<keyword evidence="4" id="KW-1185">Reference proteome</keyword>
<dbReference type="PIRSF" id="PIRSF016487">
    <property type="entry name" value="CYTH_UCP016487"/>
    <property type="match status" value="1"/>
</dbReference>
<dbReference type="SMART" id="SM01118">
    <property type="entry name" value="CYTH"/>
    <property type="match status" value="1"/>
</dbReference>
<evidence type="ECO:0000259" key="2">
    <source>
        <dbReference type="PROSITE" id="PS51707"/>
    </source>
</evidence>
<feature type="domain" description="CYTH" evidence="2">
    <location>
        <begin position="2"/>
        <end position="149"/>
    </location>
</feature>
<dbReference type="InterPro" id="IPR023577">
    <property type="entry name" value="CYTH_domain"/>
</dbReference>
<dbReference type="EMBL" id="JAAIJQ010000011">
    <property type="protein sequence ID" value="NEV61341.1"/>
    <property type="molecule type" value="Genomic_DNA"/>
</dbReference>
<dbReference type="AlphaFoldDB" id="A0A6M0JWL4"/>
<proteinExistence type="predicted"/>
<name>A0A6M0JWL4_9GAMM</name>
<feature type="active site" description="Proton acceptor" evidence="1">
    <location>
        <position position="30"/>
    </location>
</feature>
<dbReference type="InterPro" id="IPR012042">
    <property type="entry name" value="NeuTTM/CthTTM-like"/>
</dbReference>
<comment type="caution">
    <text evidence="3">The sequence shown here is derived from an EMBL/GenBank/DDBJ whole genome shotgun (WGS) entry which is preliminary data.</text>
</comment>
<dbReference type="PANTHER" id="PTHR40114">
    <property type="entry name" value="SLR0698 PROTEIN"/>
    <property type="match status" value="1"/>
</dbReference>
<dbReference type="InterPro" id="IPR033469">
    <property type="entry name" value="CYTH-like_dom_sf"/>
</dbReference>
<dbReference type="Gene3D" id="2.40.320.10">
    <property type="entry name" value="Hypothetical Protein Pfu-838710-001"/>
    <property type="match status" value="1"/>
</dbReference>
<reference evidence="3 4" key="1">
    <citation type="submission" date="2020-02" db="EMBL/GenBank/DDBJ databases">
        <title>Genome sequences of Thiorhodococcus mannitoliphagus and Thiorhodococcus minor, purple sulfur photosynthetic bacteria in the gammaproteobacterial family, Chromatiaceae.</title>
        <authorList>
            <person name="Aviles F.A."/>
            <person name="Meyer T.E."/>
            <person name="Kyndt J.A."/>
        </authorList>
    </citation>
    <scope>NUCLEOTIDE SEQUENCE [LARGE SCALE GENOMIC DNA]</scope>
    <source>
        <strain evidence="3 4">DSM 11518</strain>
    </source>
</reference>